<dbReference type="OrthoDB" id="7695795at2759"/>
<dbReference type="GO" id="GO:0003964">
    <property type="term" value="F:RNA-directed DNA polymerase activity"/>
    <property type="evidence" value="ECO:0007669"/>
    <property type="project" value="UniProtKB-KW"/>
</dbReference>
<dbReference type="Gene3D" id="3.10.20.370">
    <property type="match status" value="1"/>
</dbReference>
<feature type="domain" description="Integrase catalytic" evidence="9">
    <location>
        <begin position="1329"/>
        <end position="1495"/>
    </location>
</feature>
<dbReference type="Pfam" id="PF22938">
    <property type="entry name" value="Integrase_p58_C"/>
    <property type="match status" value="1"/>
</dbReference>
<dbReference type="PROSITE" id="PS50994">
    <property type="entry name" value="INTEGRASE"/>
    <property type="match status" value="1"/>
</dbReference>
<evidence type="ECO:0000256" key="4">
    <source>
        <dbReference type="ARBA" id="ARBA00022722"/>
    </source>
</evidence>
<protein>
    <recommendedName>
        <fullName evidence="1">RNA-directed DNA polymerase</fullName>
        <ecNumber evidence="1">2.7.7.49</ecNumber>
    </recommendedName>
</protein>
<evidence type="ECO:0000256" key="7">
    <source>
        <dbReference type="ARBA" id="ARBA00022918"/>
    </source>
</evidence>
<dbReference type="InterPro" id="IPR043128">
    <property type="entry name" value="Rev_trsase/Diguanyl_cyclase"/>
</dbReference>
<evidence type="ECO:0000256" key="5">
    <source>
        <dbReference type="ARBA" id="ARBA00022759"/>
    </source>
</evidence>
<evidence type="ECO:0000256" key="2">
    <source>
        <dbReference type="ARBA" id="ARBA00022679"/>
    </source>
</evidence>
<dbReference type="GO" id="GO:0015074">
    <property type="term" value="P:DNA integration"/>
    <property type="evidence" value="ECO:0007669"/>
    <property type="project" value="InterPro"/>
</dbReference>
<dbReference type="Pfam" id="PF17917">
    <property type="entry name" value="RT_RNaseH"/>
    <property type="match status" value="1"/>
</dbReference>
<name>A0A162NT12_9CRUS</name>
<dbReference type="SUPFAM" id="SSF53098">
    <property type="entry name" value="Ribonuclease H-like"/>
    <property type="match status" value="1"/>
</dbReference>
<dbReference type="FunFam" id="3.30.70.270:FF:000020">
    <property type="entry name" value="Transposon Tf2-6 polyprotein-like Protein"/>
    <property type="match status" value="1"/>
</dbReference>
<evidence type="ECO:0000256" key="8">
    <source>
        <dbReference type="SAM" id="MobiDB-lite"/>
    </source>
</evidence>
<dbReference type="Gene3D" id="3.10.10.10">
    <property type="entry name" value="HIV Type 1 Reverse Transcriptase, subunit A, domain 1"/>
    <property type="match status" value="1"/>
</dbReference>
<sequence>MSEIKKRSSRYPTCGRTPSRRLHPELFLSSHPSQLVDADTGTEHTVALPAPRLPSSSGAVCSEEVSLTIQQDTDEDSSDSLSAESDNDSSIIRTPLLHLLRILPLTTMAASVQKFIAPPVFSASPEEDAVDWLERFELAAAYNRWSDADQARNFVMYLEGPARKWFLMNTYPNHWEDLPARPDPTDPTLPHLPAESGIETQFSAAFQQANFSLLQEAKLRQRTQGNEEDVVSYFYDIVNMCQLVNPNMSKEQQLEYLYRGLKLSLLQKIDPQKPAFTADFLDLAKLHMEATMLANQKVWPQSLLAVSKEPTDSNAGNNPQPATMTPEIVSILQQLNHTIKQLQVSSGPTNHSAPSRQRQGNWNGSGKNGRTTEGRYICGYCSKVGHLDYRCFKNPASSLFKGATHPQNQQRSPPQQYPGGRPEFGRQRTQDQQWPVNHMSTEAGIGEMQDRQWPVNHISTEATMGETTTTDMPLVQENNVNLPDRTENQIAKTKSGLRNNGWETVSTSNGTDKVFPILLSEVSRLIREPVLCGNIPSMAVVDTGAAVSVLSPDLLKQTSFYLEQWSGPAIILANGTRASPLGAALVTITHKGRWAAGTAVVMAMEGNDLLLGNDFLKQFGKLQIDYTGDATLVTLGELPFKEIHPQDNSRLHKCSVVAATSHMIPALLVIPVATKPCTSFPATALFTPSAVLLAKKTLSVGHAILPEKWQTIPVANLSLAPVWLEEGSTLGTIQPYTNEIVQCDWNKTPLEDTVTEKIKFTPDNKEFFLTLGKQINHDLKEEDRETLLALLGEHSQSFALNEKDIGYCTTAEHRINLKEGATPVFQRPYASAWKARKIIRNLADDMLESGIIEVSDSPWGAPVVLIKKKDGSWRFCVDYRGLNDITIKDVYPLPRINDILGQLDGVEYFSIMDLQSGYHHSAVRLNQCPQFLSTSNGRDFGRTTLDFVLSILRRCGGLLANLQNPPTPTPTCIILFGKSRPQTEGNEMPVCNDYIKSARARSVLVCNKGRSTTENIKQLQSFVGLCSYYRRHIKNFAKIAQPLTMLTRKGAPFIWEEAQQKSFNTLKEALTTARILAHPDYQAPMIIMTDACGYGIGAVLSQSKEGKEFPLAYASRLLSKSDMNYSIIEKECLALIWGLQKFRGFMWGCKIIIITDHEALCWLRTKKELAGRLARWSLCLLEYDVEIRYRNGKLHTNADCLSRYPIPIIETEEDDHCISIGALQYHQSDFLAPDTVRDIARKQREVPKWREIIEKLESGNSAGRHFGLQEGRLFKLKTVGIKSYMRLCIPDEYKTLILRSCHDEVTSGHLGIQRTLQKIAKRFFWHDMVQDVPNYVRACRQCKTRKTPKMAPAGTLQCIKMLIVVVDYLTKWVELKALPSGKADVVASFIVEQIALRHGVPESIISDRGKCFLADITQSVFDKLGTKHKTTASYHPQANGQVERMNHTLATMMSMYISSDQKNWDGMLQHICFAYNTSRQESTGFSPFFLLYGRDQILPIDLILGSLSDSQGETEISYANKMMENLTAARSIVRTRLSQVQEKQKRYYDASHRDVTFQKGEKVLVYKPIRKKGKSDKLLHRLVGPFIVVRQTTPVNYEVKLVNEKTKSDIVHVASMKPFKEIKNWRNDTNSQTKAEKNNRPHQEITCHQ</sequence>
<dbReference type="EC" id="2.7.7.49" evidence="1"/>
<dbReference type="PANTHER" id="PTHR37984">
    <property type="entry name" value="PROTEIN CBG26694"/>
    <property type="match status" value="1"/>
</dbReference>
<dbReference type="GO" id="GO:0003676">
    <property type="term" value="F:nucleic acid binding"/>
    <property type="evidence" value="ECO:0007669"/>
    <property type="project" value="InterPro"/>
</dbReference>
<feature type="compositionally biased region" description="Polar residues" evidence="8">
    <location>
        <begin position="54"/>
        <end position="71"/>
    </location>
</feature>
<keyword evidence="5" id="KW-0255">Endonuclease</keyword>
<feature type="region of interest" description="Disordered" evidence="8">
    <location>
        <begin position="343"/>
        <end position="369"/>
    </location>
</feature>
<accession>A0A162NT12</accession>
<dbReference type="GO" id="GO:0016787">
    <property type="term" value="F:hydrolase activity"/>
    <property type="evidence" value="ECO:0007669"/>
    <property type="project" value="UniProtKB-KW"/>
</dbReference>
<dbReference type="FunFam" id="1.10.340.70:FF:000001">
    <property type="entry name" value="Retrovirus-related Pol polyprotein from transposon gypsy-like Protein"/>
    <property type="match status" value="1"/>
</dbReference>
<organism evidence="10 11">
    <name type="scientific">Daphnia magna</name>
    <dbReference type="NCBI Taxonomy" id="35525"/>
    <lineage>
        <taxon>Eukaryota</taxon>
        <taxon>Metazoa</taxon>
        <taxon>Ecdysozoa</taxon>
        <taxon>Arthropoda</taxon>
        <taxon>Crustacea</taxon>
        <taxon>Branchiopoda</taxon>
        <taxon>Diplostraca</taxon>
        <taxon>Cladocera</taxon>
        <taxon>Anomopoda</taxon>
        <taxon>Daphniidae</taxon>
        <taxon>Daphnia</taxon>
    </lineage>
</organism>
<dbReference type="CDD" id="cd00303">
    <property type="entry name" value="retropepsin_like"/>
    <property type="match status" value="1"/>
</dbReference>
<reference evidence="10 11" key="1">
    <citation type="submission" date="2016-03" db="EMBL/GenBank/DDBJ databases">
        <title>EvidentialGene: Evidence-directed Construction of Genes on Genomes.</title>
        <authorList>
            <person name="Gilbert D.G."/>
            <person name="Choi J.-H."/>
            <person name="Mockaitis K."/>
            <person name="Colbourne J."/>
            <person name="Pfrender M."/>
        </authorList>
    </citation>
    <scope>NUCLEOTIDE SEQUENCE [LARGE SCALE GENOMIC DNA]</scope>
    <source>
        <strain evidence="10 11">Xinb3</strain>
        <tissue evidence="10">Complete organism</tissue>
    </source>
</reference>
<keyword evidence="2" id="KW-0808">Transferase</keyword>
<dbReference type="Gene3D" id="3.30.70.270">
    <property type="match status" value="2"/>
</dbReference>
<dbReference type="Gene3D" id="3.30.420.10">
    <property type="entry name" value="Ribonuclease H-like superfamily/Ribonuclease H"/>
    <property type="match status" value="1"/>
</dbReference>
<gene>
    <name evidence="10" type="ORF">APZ42_015657</name>
</gene>
<dbReference type="SUPFAM" id="SSF56672">
    <property type="entry name" value="DNA/RNA polymerases"/>
    <property type="match status" value="2"/>
</dbReference>
<proteinExistence type="predicted"/>
<dbReference type="Pfam" id="PF13975">
    <property type="entry name" value="gag-asp_proteas"/>
    <property type="match status" value="1"/>
</dbReference>
<dbReference type="InterPro" id="IPR050951">
    <property type="entry name" value="Retrovirus_Pol_polyprotein"/>
</dbReference>
<keyword evidence="11" id="KW-1185">Reference proteome</keyword>
<dbReference type="Gene3D" id="1.10.340.70">
    <property type="match status" value="1"/>
</dbReference>
<dbReference type="GO" id="GO:0042575">
    <property type="term" value="C:DNA polymerase complex"/>
    <property type="evidence" value="ECO:0007669"/>
    <property type="project" value="UniProtKB-ARBA"/>
</dbReference>
<dbReference type="CDD" id="cd09274">
    <property type="entry name" value="RNase_HI_RT_Ty3"/>
    <property type="match status" value="1"/>
</dbReference>
<dbReference type="SUPFAM" id="SSF50630">
    <property type="entry name" value="Acid proteases"/>
    <property type="match status" value="1"/>
</dbReference>
<feature type="compositionally biased region" description="Basic and acidic residues" evidence="8">
    <location>
        <begin position="1634"/>
        <end position="1649"/>
    </location>
</feature>
<dbReference type="Proteomes" id="UP000076858">
    <property type="component" value="Unassembled WGS sequence"/>
</dbReference>
<dbReference type="CDD" id="cd01647">
    <property type="entry name" value="RT_LTR"/>
    <property type="match status" value="1"/>
</dbReference>
<evidence type="ECO:0000313" key="10">
    <source>
        <dbReference type="EMBL" id="KZS18242.1"/>
    </source>
</evidence>
<keyword evidence="7" id="KW-0695">RNA-directed DNA polymerase</keyword>
<feature type="region of interest" description="Disordered" evidence="8">
    <location>
        <begin position="402"/>
        <end position="435"/>
    </location>
</feature>
<dbReference type="InterPro" id="IPR036397">
    <property type="entry name" value="RNaseH_sf"/>
</dbReference>
<keyword evidence="6" id="KW-0378">Hydrolase</keyword>
<dbReference type="InterPro" id="IPR021109">
    <property type="entry name" value="Peptidase_aspartic_dom_sf"/>
</dbReference>
<dbReference type="EMBL" id="LRGB01000547">
    <property type="protein sequence ID" value="KZS18242.1"/>
    <property type="molecule type" value="Genomic_DNA"/>
</dbReference>
<dbReference type="InterPro" id="IPR012337">
    <property type="entry name" value="RNaseH-like_sf"/>
</dbReference>
<feature type="compositionally biased region" description="Polar residues" evidence="8">
    <location>
        <begin position="405"/>
        <end position="414"/>
    </location>
</feature>
<dbReference type="InterPro" id="IPR001584">
    <property type="entry name" value="Integrase_cat-core"/>
</dbReference>
<feature type="region of interest" description="Disordered" evidence="8">
    <location>
        <begin position="1626"/>
        <end position="1649"/>
    </location>
</feature>
<dbReference type="FunFam" id="3.10.20.370:FF:000001">
    <property type="entry name" value="Retrovirus-related Pol polyprotein from transposon 17.6-like protein"/>
    <property type="match status" value="1"/>
</dbReference>
<evidence type="ECO:0000256" key="6">
    <source>
        <dbReference type="ARBA" id="ARBA00022801"/>
    </source>
</evidence>
<dbReference type="STRING" id="35525.A0A162NT12"/>
<evidence type="ECO:0000256" key="3">
    <source>
        <dbReference type="ARBA" id="ARBA00022695"/>
    </source>
</evidence>
<keyword evidence="3" id="KW-0548">Nucleotidyltransferase</keyword>
<comment type="caution">
    <text evidence="10">The sequence shown here is derived from an EMBL/GenBank/DDBJ whole genome shotgun (WGS) entry which is preliminary data.</text>
</comment>
<evidence type="ECO:0000313" key="11">
    <source>
        <dbReference type="Proteomes" id="UP000076858"/>
    </source>
</evidence>
<dbReference type="InterPro" id="IPR043502">
    <property type="entry name" value="DNA/RNA_pol_sf"/>
</dbReference>
<keyword evidence="4" id="KW-0540">Nuclease</keyword>
<dbReference type="InterPro" id="IPR054465">
    <property type="entry name" value="Integrase_p58-like_C"/>
</dbReference>
<dbReference type="FunFam" id="3.30.420.10:FF:000032">
    <property type="entry name" value="Retrovirus-related Pol polyprotein from transposon 297-like Protein"/>
    <property type="match status" value="1"/>
</dbReference>
<evidence type="ECO:0000256" key="1">
    <source>
        <dbReference type="ARBA" id="ARBA00012493"/>
    </source>
</evidence>
<evidence type="ECO:0000259" key="9">
    <source>
        <dbReference type="PROSITE" id="PS50994"/>
    </source>
</evidence>
<dbReference type="Gene3D" id="2.40.70.10">
    <property type="entry name" value="Acid Proteases"/>
    <property type="match status" value="1"/>
</dbReference>
<dbReference type="Pfam" id="PF00665">
    <property type="entry name" value="rve"/>
    <property type="match status" value="1"/>
</dbReference>
<dbReference type="InterPro" id="IPR041373">
    <property type="entry name" value="RT_RNaseH"/>
</dbReference>
<feature type="region of interest" description="Disordered" evidence="8">
    <location>
        <begin position="1"/>
        <end position="87"/>
    </location>
</feature>
<dbReference type="Pfam" id="PF17921">
    <property type="entry name" value="Integrase_H2C2"/>
    <property type="match status" value="1"/>
</dbReference>
<dbReference type="PANTHER" id="PTHR37984:SF5">
    <property type="entry name" value="PROTEIN NYNRIN-LIKE"/>
    <property type="match status" value="1"/>
</dbReference>
<dbReference type="GO" id="GO:0004519">
    <property type="term" value="F:endonuclease activity"/>
    <property type="evidence" value="ECO:0007669"/>
    <property type="project" value="UniProtKB-KW"/>
</dbReference>
<dbReference type="InterPro" id="IPR041588">
    <property type="entry name" value="Integrase_H2C2"/>
</dbReference>